<feature type="compositionally biased region" description="Basic and acidic residues" evidence="1">
    <location>
        <begin position="434"/>
        <end position="445"/>
    </location>
</feature>
<dbReference type="Pfam" id="PF14111">
    <property type="entry name" value="DUF4283"/>
    <property type="match status" value="1"/>
</dbReference>
<evidence type="ECO:0000313" key="3">
    <source>
        <dbReference type="EMBL" id="KAK1649708.1"/>
    </source>
</evidence>
<feature type="domain" description="DUF4283" evidence="2">
    <location>
        <begin position="250"/>
        <end position="325"/>
    </location>
</feature>
<dbReference type="EMBL" id="JAUUTY010000004">
    <property type="protein sequence ID" value="KAK1649708.1"/>
    <property type="molecule type" value="Genomic_DNA"/>
</dbReference>
<protein>
    <recommendedName>
        <fullName evidence="2">DUF4283 domain-containing protein</fullName>
    </recommendedName>
</protein>
<dbReference type="Proteomes" id="UP001231189">
    <property type="component" value="Unassembled WGS sequence"/>
</dbReference>
<proteinExistence type="predicted"/>
<dbReference type="PANTHER" id="PTHR31286:SF167">
    <property type="entry name" value="OS09G0268800 PROTEIN"/>
    <property type="match status" value="1"/>
</dbReference>
<dbReference type="AlphaFoldDB" id="A0AAD8SEF7"/>
<evidence type="ECO:0000256" key="1">
    <source>
        <dbReference type="SAM" id="MobiDB-lite"/>
    </source>
</evidence>
<organism evidence="3 4">
    <name type="scientific">Lolium multiflorum</name>
    <name type="common">Italian ryegrass</name>
    <name type="synonym">Lolium perenne subsp. multiflorum</name>
    <dbReference type="NCBI Taxonomy" id="4521"/>
    <lineage>
        <taxon>Eukaryota</taxon>
        <taxon>Viridiplantae</taxon>
        <taxon>Streptophyta</taxon>
        <taxon>Embryophyta</taxon>
        <taxon>Tracheophyta</taxon>
        <taxon>Spermatophyta</taxon>
        <taxon>Magnoliopsida</taxon>
        <taxon>Liliopsida</taxon>
        <taxon>Poales</taxon>
        <taxon>Poaceae</taxon>
        <taxon>BOP clade</taxon>
        <taxon>Pooideae</taxon>
        <taxon>Poodae</taxon>
        <taxon>Poeae</taxon>
        <taxon>Poeae Chloroplast Group 2 (Poeae type)</taxon>
        <taxon>Loliodinae</taxon>
        <taxon>Loliinae</taxon>
        <taxon>Lolium</taxon>
    </lineage>
</organism>
<feature type="region of interest" description="Disordered" evidence="1">
    <location>
        <begin position="175"/>
        <end position="215"/>
    </location>
</feature>
<dbReference type="InterPro" id="IPR040256">
    <property type="entry name" value="At4g02000-like"/>
</dbReference>
<dbReference type="InterPro" id="IPR025558">
    <property type="entry name" value="DUF4283"/>
</dbReference>
<evidence type="ECO:0000259" key="2">
    <source>
        <dbReference type="Pfam" id="PF14111"/>
    </source>
</evidence>
<sequence length="516" mass="57132">MCRAFDMYRDDTGLTFKYLNVFSRIENCEKWAGVCRNLVKNKDEQYNPSAPAPAASAGSPELGHKKIKELKKAIAKTSSDPLRRVLRPLLRHPLPPLRLRRPTGFRPPPGDSGGEFLVFHSDPSPTCFRLVSLAVPVYNSSGGFFFVVIKASQVPSSYSSLSGRSRVSVFTTMADNQSSSNLGSEEVPDPGKARSDRDTPPMEQAADREACSEAMGSGGIDSLFDRLEIGEEEFDDLILEEADVNLEESTRWLAVARVNCNKGYSHEAFFQQMRAAWNPAREISIRPVGANKFVIQCFCLGDWEKVMERGPWLFRDWTVILAPYDGISDPDLVVLEFMPVWIQIHKIPEAYRKKEVVTQLVSRQAGEVITVEMTPAGGFKGGRGAMYDSSGRGPPGRGTARGRGTYVDWRHHPERRINPEDMELSDTASSPIKPGEHHMSDAEKSAKKRLAFEQASPDDTGALALSNSVEDVNSENQGEEENHPVKDKKRHKKEDGTSVSGNSGSAASLEGDRRDQ</sequence>
<feature type="compositionally biased region" description="Basic and acidic residues" evidence="1">
    <location>
        <begin position="408"/>
        <end position="419"/>
    </location>
</feature>
<reference evidence="3" key="1">
    <citation type="submission" date="2023-07" db="EMBL/GenBank/DDBJ databases">
        <title>A chromosome-level genome assembly of Lolium multiflorum.</title>
        <authorList>
            <person name="Chen Y."/>
            <person name="Copetti D."/>
            <person name="Kolliker R."/>
            <person name="Studer B."/>
        </authorList>
    </citation>
    <scope>NUCLEOTIDE SEQUENCE</scope>
    <source>
        <strain evidence="3">02402/16</strain>
        <tissue evidence="3">Leaf</tissue>
    </source>
</reference>
<dbReference type="PANTHER" id="PTHR31286">
    <property type="entry name" value="GLYCINE-RICH CELL WALL STRUCTURAL PROTEIN 1.8-LIKE"/>
    <property type="match status" value="1"/>
</dbReference>
<keyword evidence="4" id="KW-1185">Reference proteome</keyword>
<evidence type="ECO:0000313" key="4">
    <source>
        <dbReference type="Proteomes" id="UP001231189"/>
    </source>
</evidence>
<name>A0AAD8SEF7_LOLMU</name>
<accession>A0AAD8SEF7</accession>
<feature type="compositionally biased region" description="Polar residues" evidence="1">
    <location>
        <begin position="497"/>
        <end position="506"/>
    </location>
</feature>
<comment type="caution">
    <text evidence="3">The sequence shown here is derived from an EMBL/GenBank/DDBJ whole genome shotgun (WGS) entry which is preliminary data.</text>
</comment>
<feature type="compositionally biased region" description="Basic and acidic residues" evidence="1">
    <location>
        <begin position="189"/>
        <end position="211"/>
    </location>
</feature>
<feature type="region of interest" description="Disordered" evidence="1">
    <location>
        <begin position="380"/>
        <end position="516"/>
    </location>
</feature>
<feature type="compositionally biased region" description="Polar residues" evidence="1">
    <location>
        <begin position="465"/>
        <end position="476"/>
    </location>
</feature>
<gene>
    <name evidence="3" type="ORF">QYE76_067513</name>
</gene>